<evidence type="ECO:0000313" key="1">
    <source>
        <dbReference type="EMBL" id="PRX39878.1"/>
    </source>
</evidence>
<organism evidence="1 2">
    <name type="scientific">Planifilum fimeticola</name>
    <dbReference type="NCBI Taxonomy" id="201975"/>
    <lineage>
        <taxon>Bacteria</taxon>
        <taxon>Bacillati</taxon>
        <taxon>Bacillota</taxon>
        <taxon>Bacilli</taxon>
        <taxon>Bacillales</taxon>
        <taxon>Thermoactinomycetaceae</taxon>
        <taxon>Planifilum</taxon>
    </lineage>
</organism>
<protein>
    <submittedName>
        <fullName evidence="1">Uncharacterized protein</fullName>
    </submittedName>
</protein>
<keyword evidence="2" id="KW-1185">Reference proteome</keyword>
<sequence length="50" mass="5499">MGFVAVITGEIVPFAVRGLIPIVLNVHRALREVRDRLDGKPGDAEKSEEK</sequence>
<gene>
    <name evidence="1" type="ORF">CLV97_11938</name>
</gene>
<dbReference type="AlphaFoldDB" id="A0A2T0LD18"/>
<evidence type="ECO:0000313" key="2">
    <source>
        <dbReference type="Proteomes" id="UP000237797"/>
    </source>
</evidence>
<proteinExistence type="predicted"/>
<dbReference type="EMBL" id="PVNE01000019">
    <property type="protein sequence ID" value="PRX39878.1"/>
    <property type="molecule type" value="Genomic_DNA"/>
</dbReference>
<dbReference type="Proteomes" id="UP000237797">
    <property type="component" value="Unassembled WGS sequence"/>
</dbReference>
<dbReference type="RefSeq" id="WP_170070494.1">
    <property type="nucleotide sequence ID" value="NZ_PVNE01000019.1"/>
</dbReference>
<reference evidence="1 2" key="1">
    <citation type="submission" date="2018-03" db="EMBL/GenBank/DDBJ databases">
        <title>Genomic Encyclopedia of Archaeal and Bacterial Type Strains, Phase II (KMG-II): from individual species to whole genera.</title>
        <authorList>
            <person name="Goeker M."/>
        </authorList>
    </citation>
    <scope>NUCLEOTIDE SEQUENCE [LARGE SCALE GENOMIC DNA]</scope>
    <source>
        <strain evidence="1 2">DSM 44946</strain>
    </source>
</reference>
<comment type="caution">
    <text evidence="1">The sequence shown here is derived from an EMBL/GenBank/DDBJ whole genome shotgun (WGS) entry which is preliminary data.</text>
</comment>
<name>A0A2T0LD18_9BACL</name>
<accession>A0A2T0LD18</accession>